<sequence length="581" mass="63936">MNRNIDPILASVLQRRFKSITEEMGLTLLRTTRSPILNEARDFVTGLYDRKGRMLEQTEYIPILAFAIQPVCKHIIEYFGDDIHPGDVILHNDVFTGGNQNADVAVFKPIFHEDALVAWAACKGHQADIGGAVAGGYNPEAREVWQEALRITPVKIAEAGKLRKDVWDLIFANIRYDIVEEDIKAEMGGCVVGERGIKALLEKHGVEKFQSHVEYLFDATEKMVRNEIRNVPDGIYHGESTVFYDGIHLESRMKINLNVIVEGDEITFDFSGSSPQTEGFVNAPYTATASAVLLTFLMLINPDIPHNDGITRPIHIINPEGSFLNARFPAATTFGNSIAGPNSDAIFRAMAQALPEKVTAGWNRFLGFTITGTDPRKNRPYVDILFLALKGGSGGTWEADGYDHIGLINCAGGILAQDYEMFELHDPHFLEKHEYLVDSAGAGNWRGGLGVETEFVIHGNNVTGIAFGDGVDEEARAFGFSGGKKGALNGAELRYPDGVVRTVKSKEIIRDIPAGTVFRQTAGGGGGYGHPFERPIEKVVEDVRNELVSVEKAREDYGVIIDPVSLTVDFEETERRRGAKS</sequence>
<evidence type="ECO:0000313" key="2">
    <source>
        <dbReference type="EMBL" id="MBI5248813.1"/>
    </source>
</evidence>
<dbReference type="EMBL" id="JACRDE010000143">
    <property type="protein sequence ID" value="MBI5248813.1"/>
    <property type="molecule type" value="Genomic_DNA"/>
</dbReference>
<evidence type="ECO:0000259" key="1">
    <source>
        <dbReference type="Pfam" id="PF02538"/>
    </source>
</evidence>
<evidence type="ECO:0000313" key="3">
    <source>
        <dbReference type="Proteomes" id="UP000807825"/>
    </source>
</evidence>
<dbReference type="InterPro" id="IPR045079">
    <property type="entry name" value="Oxoprolinase-like"/>
</dbReference>
<protein>
    <submittedName>
        <fullName evidence="2">Hydantoinase B/oxoprolinase family protein</fullName>
    </submittedName>
</protein>
<dbReference type="GO" id="GO:0017168">
    <property type="term" value="F:5-oxoprolinase (ATP-hydrolyzing) activity"/>
    <property type="evidence" value="ECO:0007669"/>
    <property type="project" value="TreeGrafter"/>
</dbReference>
<dbReference type="AlphaFoldDB" id="A0A9D6UYV7"/>
<dbReference type="GO" id="GO:0006749">
    <property type="term" value="P:glutathione metabolic process"/>
    <property type="evidence" value="ECO:0007669"/>
    <property type="project" value="TreeGrafter"/>
</dbReference>
<dbReference type="PANTHER" id="PTHR11365">
    <property type="entry name" value="5-OXOPROLINASE RELATED"/>
    <property type="match status" value="1"/>
</dbReference>
<dbReference type="Proteomes" id="UP000807825">
    <property type="component" value="Unassembled WGS sequence"/>
</dbReference>
<dbReference type="Pfam" id="PF02538">
    <property type="entry name" value="Hydantoinase_B"/>
    <property type="match status" value="1"/>
</dbReference>
<dbReference type="InterPro" id="IPR003692">
    <property type="entry name" value="Hydantoinase_B"/>
</dbReference>
<comment type="caution">
    <text evidence="2">The sequence shown here is derived from an EMBL/GenBank/DDBJ whole genome shotgun (WGS) entry which is preliminary data.</text>
</comment>
<dbReference type="PANTHER" id="PTHR11365:SF23">
    <property type="entry name" value="HYPOTHETICAL 5-OXOPROLINASE (EUROFUNG)-RELATED"/>
    <property type="match status" value="1"/>
</dbReference>
<name>A0A9D6UYV7_9BACT</name>
<organism evidence="2 3">
    <name type="scientific">Desulfomonile tiedjei</name>
    <dbReference type="NCBI Taxonomy" id="2358"/>
    <lineage>
        <taxon>Bacteria</taxon>
        <taxon>Pseudomonadati</taxon>
        <taxon>Thermodesulfobacteriota</taxon>
        <taxon>Desulfomonilia</taxon>
        <taxon>Desulfomonilales</taxon>
        <taxon>Desulfomonilaceae</taxon>
        <taxon>Desulfomonile</taxon>
    </lineage>
</organism>
<feature type="domain" description="Hydantoinase B/oxoprolinase" evidence="1">
    <location>
        <begin position="6"/>
        <end position="531"/>
    </location>
</feature>
<proteinExistence type="predicted"/>
<dbReference type="GO" id="GO:0005829">
    <property type="term" value="C:cytosol"/>
    <property type="evidence" value="ECO:0007669"/>
    <property type="project" value="TreeGrafter"/>
</dbReference>
<gene>
    <name evidence="2" type="ORF">HY912_04905</name>
</gene>
<reference evidence="2" key="1">
    <citation type="submission" date="2020-07" db="EMBL/GenBank/DDBJ databases">
        <title>Huge and variable diversity of episymbiotic CPR bacteria and DPANN archaea in groundwater ecosystems.</title>
        <authorList>
            <person name="He C.Y."/>
            <person name="Keren R."/>
            <person name="Whittaker M."/>
            <person name="Farag I.F."/>
            <person name="Doudna J."/>
            <person name="Cate J.H.D."/>
            <person name="Banfield J.F."/>
        </authorList>
    </citation>
    <scope>NUCLEOTIDE SEQUENCE</scope>
    <source>
        <strain evidence="2">NC_groundwater_1664_Pr3_B-0.1um_52_9</strain>
    </source>
</reference>
<accession>A0A9D6UYV7</accession>